<feature type="binding site" evidence="3">
    <location>
        <position position="191"/>
    </location>
    <ligand>
        <name>a divalent metal cation</name>
        <dbReference type="ChEBI" id="CHEBI:60240"/>
    </ligand>
</feature>
<dbReference type="AlphaFoldDB" id="A0A8T0GFD4"/>
<gene>
    <name evidence="5" type="ORF">KC19_11G010800</name>
</gene>
<evidence type="ECO:0000313" key="5">
    <source>
        <dbReference type="EMBL" id="KAG0555892.1"/>
    </source>
</evidence>
<reference evidence="5 6" key="1">
    <citation type="submission" date="2020-06" db="EMBL/GenBank/DDBJ databases">
        <title>WGS assembly of Ceratodon purpureus strain R40.</title>
        <authorList>
            <person name="Carey S.B."/>
            <person name="Jenkins J."/>
            <person name="Shu S."/>
            <person name="Lovell J.T."/>
            <person name="Sreedasyam A."/>
            <person name="Maumus F."/>
            <person name="Tiley G.P."/>
            <person name="Fernandez-Pozo N."/>
            <person name="Barry K."/>
            <person name="Chen C."/>
            <person name="Wang M."/>
            <person name="Lipzen A."/>
            <person name="Daum C."/>
            <person name="Saski C.A."/>
            <person name="Payton A.C."/>
            <person name="Mcbreen J.C."/>
            <person name="Conrad R.E."/>
            <person name="Kollar L.M."/>
            <person name="Olsson S."/>
            <person name="Huttunen S."/>
            <person name="Landis J.B."/>
            <person name="Wickett N.J."/>
            <person name="Johnson M.G."/>
            <person name="Rensing S.A."/>
            <person name="Grimwood J."/>
            <person name="Schmutz J."/>
            <person name="Mcdaniel S.F."/>
        </authorList>
    </citation>
    <scope>NUCLEOTIDE SEQUENCE [LARGE SCALE GENOMIC DNA]</scope>
    <source>
        <strain evidence="5 6">R40</strain>
    </source>
</reference>
<name>A0A8T0GFD4_CERPU</name>
<protein>
    <recommendedName>
        <fullName evidence="4">SMP-30/Gluconolactonase/LRE-like region domain-containing protein</fullName>
    </recommendedName>
</protein>
<evidence type="ECO:0000256" key="2">
    <source>
        <dbReference type="PIRSR" id="PIRSR605511-1"/>
    </source>
</evidence>
<dbReference type="Proteomes" id="UP000822688">
    <property type="component" value="Chromosome 11"/>
</dbReference>
<evidence type="ECO:0000313" key="6">
    <source>
        <dbReference type="Proteomes" id="UP000822688"/>
    </source>
</evidence>
<comment type="similarity">
    <text evidence="1">Belongs to the SMP-30/CGR1 family.</text>
</comment>
<dbReference type="GO" id="GO:0004341">
    <property type="term" value="F:gluconolactonase activity"/>
    <property type="evidence" value="ECO:0007669"/>
    <property type="project" value="TreeGrafter"/>
</dbReference>
<comment type="caution">
    <text evidence="5">The sequence shown here is derived from an EMBL/GenBank/DDBJ whole genome shotgun (WGS) entry which is preliminary data.</text>
</comment>
<dbReference type="Pfam" id="PF08450">
    <property type="entry name" value="SGL"/>
    <property type="match status" value="1"/>
</dbReference>
<feature type="binding site" evidence="3">
    <location>
        <position position="142"/>
    </location>
    <ligand>
        <name>substrate</name>
    </ligand>
</feature>
<dbReference type="InterPro" id="IPR011042">
    <property type="entry name" value="6-blade_b-propeller_TolB-like"/>
</dbReference>
<dbReference type="PANTHER" id="PTHR10907">
    <property type="entry name" value="REGUCALCIN"/>
    <property type="match status" value="1"/>
</dbReference>
<accession>A0A8T0GFD4</accession>
<sequence>MLFMVFAEMAEAAEVAKVPEAPEAPEVAEVTKVAEVAPTKCCDPKITTFYEAGAVVGKGGIWDPETENYYYTDITGMTIHILHVPTQKRKDYKLDTQVGSMALIEGGEGLVLAFEDGFAKWNFSEEKFTVLATPYGVNSGWRMNDGACDSKGRFWAGRLFKTDESKPGEIYRLETDGKTATKVIDDICCTNGLLWSPDNKLLYCGDSTLKKIFVWDYDEESGTPSNRRLFLDTASLFDGVPDGANIDKEGYLWVCFFDGNKLVRISPDAKPVCTIDMPVKRPTQPAWYGENLDEFLVTSASLGVDMNEWPLSGHIFHLKPGAQGQLKAKYHCEKTLPEKLP</sequence>
<evidence type="ECO:0000259" key="4">
    <source>
        <dbReference type="Pfam" id="PF08450"/>
    </source>
</evidence>
<dbReference type="InterPro" id="IPR013658">
    <property type="entry name" value="SGL"/>
</dbReference>
<feature type="active site" description="Proton donor/acceptor" evidence="2">
    <location>
        <position position="242"/>
    </location>
</feature>
<organism evidence="5 6">
    <name type="scientific">Ceratodon purpureus</name>
    <name type="common">Fire moss</name>
    <name type="synonym">Dicranum purpureum</name>
    <dbReference type="NCBI Taxonomy" id="3225"/>
    <lineage>
        <taxon>Eukaryota</taxon>
        <taxon>Viridiplantae</taxon>
        <taxon>Streptophyta</taxon>
        <taxon>Embryophyta</taxon>
        <taxon>Bryophyta</taxon>
        <taxon>Bryophytina</taxon>
        <taxon>Bryopsida</taxon>
        <taxon>Dicranidae</taxon>
        <taxon>Pseudoditrichales</taxon>
        <taxon>Ditrichaceae</taxon>
        <taxon>Ceratodon</taxon>
    </lineage>
</organism>
<evidence type="ECO:0000256" key="3">
    <source>
        <dbReference type="PIRSR" id="PIRSR605511-2"/>
    </source>
</evidence>
<keyword evidence="3" id="KW-0479">Metal-binding</keyword>
<keyword evidence="6" id="KW-1185">Reference proteome</keyword>
<proteinExistence type="inferred from homology"/>
<dbReference type="GO" id="GO:0005509">
    <property type="term" value="F:calcium ion binding"/>
    <property type="evidence" value="ECO:0007669"/>
    <property type="project" value="TreeGrafter"/>
</dbReference>
<keyword evidence="3" id="KW-0862">Zinc</keyword>
<dbReference type="InterPro" id="IPR005511">
    <property type="entry name" value="SMP-30"/>
</dbReference>
<dbReference type="SUPFAM" id="SSF63829">
    <property type="entry name" value="Calcium-dependent phosphotriesterase"/>
    <property type="match status" value="1"/>
</dbReference>
<evidence type="ECO:0000256" key="1">
    <source>
        <dbReference type="ARBA" id="ARBA00008853"/>
    </source>
</evidence>
<dbReference type="GO" id="GO:0019853">
    <property type="term" value="P:L-ascorbic acid biosynthetic process"/>
    <property type="evidence" value="ECO:0007669"/>
    <property type="project" value="TreeGrafter"/>
</dbReference>
<feature type="binding site" evidence="3">
    <location>
        <position position="242"/>
    </location>
    <ligand>
        <name>a divalent metal cation</name>
        <dbReference type="ChEBI" id="CHEBI:60240"/>
    </ligand>
</feature>
<comment type="cofactor">
    <cofactor evidence="3">
        <name>Zn(2+)</name>
        <dbReference type="ChEBI" id="CHEBI:29105"/>
    </cofactor>
    <text evidence="3">Binds 1 divalent metal cation per subunit.</text>
</comment>
<feature type="domain" description="SMP-30/Gluconolactonase/LRE-like region" evidence="4">
    <location>
        <begin position="57"/>
        <end position="300"/>
    </location>
</feature>
<feature type="binding site" evidence="3">
    <location>
        <position position="144"/>
    </location>
    <ligand>
        <name>substrate</name>
    </ligand>
</feature>
<dbReference type="EMBL" id="CM026432">
    <property type="protein sequence ID" value="KAG0555892.1"/>
    <property type="molecule type" value="Genomic_DNA"/>
</dbReference>
<dbReference type="PANTHER" id="PTHR10907:SF65">
    <property type="entry name" value="ALDONOLACTONASE"/>
    <property type="match status" value="1"/>
</dbReference>
<dbReference type="PRINTS" id="PR01790">
    <property type="entry name" value="SMP30FAMILY"/>
</dbReference>
<dbReference type="Gene3D" id="2.120.10.30">
    <property type="entry name" value="TolB, C-terminal domain"/>
    <property type="match status" value="1"/>
</dbReference>